<dbReference type="InterPro" id="IPR024079">
    <property type="entry name" value="MetalloPept_cat_dom_sf"/>
</dbReference>
<comment type="similarity">
    <text evidence="1">Belongs to the peptidase M43B family.</text>
</comment>
<dbReference type="InterPro" id="IPR035986">
    <property type="entry name" value="PKD_dom_sf"/>
</dbReference>
<evidence type="ECO:0000256" key="5">
    <source>
        <dbReference type="ARBA" id="ARBA00022801"/>
    </source>
</evidence>
<dbReference type="PANTHER" id="PTHR47466">
    <property type="match status" value="1"/>
</dbReference>
<keyword evidence="8" id="KW-1015">Disulfide bond</keyword>
<evidence type="ECO:0000256" key="10">
    <source>
        <dbReference type="SAM" id="SignalP"/>
    </source>
</evidence>
<dbReference type="SMART" id="SM00089">
    <property type="entry name" value="PKD"/>
    <property type="match status" value="1"/>
</dbReference>
<evidence type="ECO:0000259" key="11">
    <source>
        <dbReference type="PROSITE" id="PS50093"/>
    </source>
</evidence>
<dbReference type="Pfam" id="PF18911">
    <property type="entry name" value="PKD_4"/>
    <property type="match status" value="1"/>
</dbReference>
<protein>
    <submittedName>
        <fullName evidence="12">T9SS type A sorting domain-containing protein</fullName>
    </submittedName>
</protein>
<dbReference type="PROSITE" id="PS50093">
    <property type="entry name" value="PKD"/>
    <property type="match status" value="1"/>
</dbReference>
<dbReference type="CDD" id="cd00146">
    <property type="entry name" value="PKD"/>
    <property type="match status" value="1"/>
</dbReference>
<dbReference type="RefSeq" id="WP_187068089.1">
    <property type="nucleotide sequence ID" value="NZ_JACRVF010000004.1"/>
</dbReference>
<dbReference type="InterPro" id="IPR022409">
    <property type="entry name" value="PKD/Chitinase_dom"/>
</dbReference>
<keyword evidence="4 10" id="KW-0732">Signal</keyword>
<dbReference type="Gene3D" id="2.60.40.10">
    <property type="entry name" value="Immunoglobulins"/>
    <property type="match status" value="1"/>
</dbReference>
<comment type="caution">
    <text evidence="12">The sequence shown here is derived from an EMBL/GenBank/DDBJ whole genome shotgun (WGS) entry which is preliminary data.</text>
</comment>
<keyword evidence="7" id="KW-0482">Metalloprotease</keyword>
<dbReference type="InterPro" id="IPR000601">
    <property type="entry name" value="PKD_dom"/>
</dbReference>
<evidence type="ECO:0000256" key="1">
    <source>
        <dbReference type="ARBA" id="ARBA00008721"/>
    </source>
</evidence>
<dbReference type="Pfam" id="PF05572">
    <property type="entry name" value="Peptidase_M43"/>
    <property type="match status" value="1"/>
</dbReference>
<keyword evidence="13" id="KW-1185">Reference proteome</keyword>
<dbReference type="GO" id="GO:0046872">
    <property type="term" value="F:metal ion binding"/>
    <property type="evidence" value="ECO:0007669"/>
    <property type="project" value="UniProtKB-KW"/>
</dbReference>
<dbReference type="SUPFAM" id="SSF55486">
    <property type="entry name" value="Metalloproteases ('zincins'), catalytic domain"/>
    <property type="match status" value="1"/>
</dbReference>
<organism evidence="12 13">
    <name type="scientific">Pontibacter cellulosilyticus</name>
    <dbReference type="NCBI Taxonomy" id="1720253"/>
    <lineage>
        <taxon>Bacteria</taxon>
        <taxon>Pseudomonadati</taxon>
        <taxon>Bacteroidota</taxon>
        <taxon>Cytophagia</taxon>
        <taxon>Cytophagales</taxon>
        <taxon>Hymenobacteraceae</taxon>
        <taxon>Pontibacter</taxon>
    </lineage>
</organism>
<dbReference type="GO" id="GO:0008237">
    <property type="term" value="F:metallopeptidase activity"/>
    <property type="evidence" value="ECO:0007669"/>
    <property type="project" value="UniProtKB-KW"/>
</dbReference>
<dbReference type="PANTHER" id="PTHR47466:SF1">
    <property type="entry name" value="METALLOPROTEASE MEP1 (AFU_ORTHOLOGUE AFUA_1G07730)-RELATED"/>
    <property type="match status" value="1"/>
</dbReference>
<reference evidence="12" key="1">
    <citation type="submission" date="2020-08" db="EMBL/GenBank/DDBJ databases">
        <title>Pontibacter sp. SD6 16S ribosomal RNA gene Genome sequencing and assembly.</title>
        <authorList>
            <person name="Kang M."/>
        </authorList>
    </citation>
    <scope>NUCLEOTIDE SEQUENCE</scope>
    <source>
        <strain evidence="12">SD6</strain>
    </source>
</reference>
<dbReference type="Pfam" id="PF18962">
    <property type="entry name" value="Por_Secre_tail"/>
    <property type="match status" value="1"/>
</dbReference>
<evidence type="ECO:0000256" key="7">
    <source>
        <dbReference type="ARBA" id="ARBA00023049"/>
    </source>
</evidence>
<evidence type="ECO:0000313" key="13">
    <source>
        <dbReference type="Proteomes" id="UP000603640"/>
    </source>
</evidence>
<evidence type="ECO:0000256" key="9">
    <source>
        <dbReference type="SAM" id="Coils"/>
    </source>
</evidence>
<keyword evidence="2" id="KW-0645">Protease</keyword>
<feature type="chain" id="PRO_5037388725" evidence="10">
    <location>
        <begin position="21"/>
        <end position="493"/>
    </location>
</feature>
<evidence type="ECO:0000256" key="2">
    <source>
        <dbReference type="ARBA" id="ARBA00022670"/>
    </source>
</evidence>
<evidence type="ECO:0000256" key="4">
    <source>
        <dbReference type="ARBA" id="ARBA00022729"/>
    </source>
</evidence>
<keyword evidence="6" id="KW-0862">Zinc</keyword>
<dbReference type="EMBL" id="JACRVF010000004">
    <property type="protein sequence ID" value="MBC5994069.1"/>
    <property type="molecule type" value="Genomic_DNA"/>
</dbReference>
<evidence type="ECO:0000313" key="12">
    <source>
        <dbReference type="EMBL" id="MBC5994069.1"/>
    </source>
</evidence>
<evidence type="ECO:0000256" key="3">
    <source>
        <dbReference type="ARBA" id="ARBA00022723"/>
    </source>
</evidence>
<dbReference type="InterPro" id="IPR013783">
    <property type="entry name" value="Ig-like_fold"/>
</dbReference>
<evidence type="ECO:0000256" key="6">
    <source>
        <dbReference type="ARBA" id="ARBA00022833"/>
    </source>
</evidence>
<keyword evidence="5" id="KW-0378">Hydrolase</keyword>
<sequence length="493" mass="53938">MRVILASVLFTLYFAVPCLAQRACGTDTYVQALKQRYIGFEQQQQQAEQAVQQALQQKQQNGHYLRQAAVVIPVVFHVVHSSPAQNISDEQILSQLEILNADFRRKNKDAANTPSYFAPFATDTEIEFCLATTDPNGAPTTGITRTLTSRSSFSDVADDVKFTSRGGIDAWDRTQYLNIWVCSLSNYIIGYATPPGAPAAIDGVVLDFTTVGAPPFNRFNSPFNLGRTATHEVGHWLGLRHIWGGGATCQDSDNIADTPNQLAENVGCPSGMVSSCTDAPFGDMYQNYMDYTDDACMNLFTQGQGAYMRAVLGTSRDAITRSLACAYALRAEFTTAVANDTLIAAGSTVKFSDASVGVKPISYFWEFEGGVPATSTLQNPTVTYPQPGKYDVKLTIANDKLSNTQVKEAYIHTTVSDLVVYPNPASRFVVIEQPARVLVRQVELVNQLGQVIYVAEARDRLLRFDISSMPAGVYFLRITSTNGTVINKISVVK</sequence>
<evidence type="ECO:0000256" key="8">
    <source>
        <dbReference type="ARBA" id="ARBA00023157"/>
    </source>
</evidence>
<dbReference type="InterPro" id="IPR026444">
    <property type="entry name" value="Secre_tail"/>
</dbReference>
<keyword evidence="9" id="KW-0175">Coiled coil</keyword>
<feature type="signal peptide" evidence="10">
    <location>
        <begin position="1"/>
        <end position="20"/>
    </location>
</feature>
<proteinExistence type="inferred from homology"/>
<name>A0A923N8C8_9BACT</name>
<gene>
    <name evidence="12" type="ORF">H8S84_14575</name>
</gene>
<dbReference type="Proteomes" id="UP000603640">
    <property type="component" value="Unassembled WGS sequence"/>
</dbReference>
<dbReference type="NCBIfam" id="TIGR04183">
    <property type="entry name" value="Por_Secre_tail"/>
    <property type="match status" value="1"/>
</dbReference>
<dbReference type="AlphaFoldDB" id="A0A923N8C8"/>
<accession>A0A923N8C8</accession>
<dbReference type="GO" id="GO:0006508">
    <property type="term" value="P:proteolysis"/>
    <property type="evidence" value="ECO:0007669"/>
    <property type="project" value="UniProtKB-KW"/>
</dbReference>
<dbReference type="SUPFAM" id="SSF49299">
    <property type="entry name" value="PKD domain"/>
    <property type="match status" value="1"/>
</dbReference>
<dbReference type="InterPro" id="IPR008754">
    <property type="entry name" value="Peptidase_M43"/>
</dbReference>
<keyword evidence="3" id="KW-0479">Metal-binding</keyword>
<dbReference type="CDD" id="cd04275">
    <property type="entry name" value="ZnMc_pappalysin_like"/>
    <property type="match status" value="1"/>
</dbReference>
<dbReference type="Gene3D" id="3.40.390.10">
    <property type="entry name" value="Collagenase (Catalytic Domain)"/>
    <property type="match status" value="1"/>
</dbReference>
<feature type="domain" description="PKD" evidence="11">
    <location>
        <begin position="332"/>
        <end position="398"/>
    </location>
</feature>
<feature type="coiled-coil region" evidence="9">
    <location>
        <begin position="30"/>
        <end position="60"/>
    </location>
</feature>